<organism evidence="1 2">
    <name type="scientific">Nocardia coubleae</name>
    <dbReference type="NCBI Taxonomy" id="356147"/>
    <lineage>
        <taxon>Bacteria</taxon>
        <taxon>Bacillati</taxon>
        <taxon>Actinomycetota</taxon>
        <taxon>Actinomycetes</taxon>
        <taxon>Mycobacteriales</taxon>
        <taxon>Nocardiaceae</taxon>
        <taxon>Nocardia</taxon>
    </lineage>
</organism>
<evidence type="ECO:0000313" key="2">
    <source>
        <dbReference type="Proteomes" id="UP000572007"/>
    </source>
</evidence>
<proteinExistence type="predicted"/>
<reference evidence="1 2" key="1">
    <citation type="submission" date="2020-04" db="EMBL/GenBank/DDBJ databases">
        <title>MicrobeNet Type strains.</title>
        <authorList>
            <person name="Nicholson A.C."/>
        </authorList>
    </citation>
    <scope>NUCLEOTIDE SEQUENCE [LARGE SCALE GENOMIC DNA]</scope>
    <source>
        <strain evidence="1 2">DSM 44960</strain>
    </source>
</reference>
<accession>A0A846WCJ0</accession>
<protein>
    <submittedName>
        <fullName evidence="1">Uncharacterized protein</fullName>
    </submittedName>
</protein>
<name>A0A846WCJ0_9NOCA</name>
<comment type="caution">
    <text evidence="1">The sequence shown here is derived from an EMBL/GenBank/DDBJ whole genome shotgun (WGS) entry which is preliminary data.</text>
</comment>
<gene>
    <name evidence="1" type="ORF">HGA10_28505</name>
</gene>
<dbReference type="AlphaFoldDB" id="A0A846WCJ0"/>
<sequence length="97" mass="10404">MTELVCERTVATALTHSYAGDSARARFEYLLAQYDTQLAVEDLQSPTSHSAIGIGIDSAEPRIEVAVERVASGDLGNRRGSQCAYLPDQVITGDSLC</sequence>
<evidence type="ECO:0000313" key="1">
    <source>
        <dbReference type="EMBL" id="NKX91232.1"/>
    </source>
</evidence>
<dbReference type="Proteomes" id="UP000572007">
    <property type="component" value="Unassembled WGS sequence"/>
</dbReference>
<keyword evidence="2" id="KW-1185">Reference proteome</keyword>
<dbReference type="RefSeq" id="WP_157105003.1">
    <property type="nucleotide sequence ID" value="NZ_JAAXOM010000010.1"/>
</dbReference>
<dbReference type="EMBL" id="JAAXOM010000010">
    <property type="protein sequence ID" value="NKX91232.1"/>
    <property type="molecule type" value="Genomic_DNA"/>
</dbReference>